<feature type="compositionally biased region" description="Low complexity" evidence="15">
    <location>
        <begin position="14"/>
        <end position="23"/>
    </location>
</feature>
<protein>
    <recommendedName>
        <fullName evidence="13">Cholesterol oxidase</fullName>
        <ecNumber evidence="12">1.1.3.6</ecNumber>
        <ecNumber evidence="10">5.3.3.1</ecNumber>
    </recommendedName>
    <alternativeName>
        <fullName evidence="14">Cholesterol isomerase</fullName>
    </alternativeName>
</protein>
<evidence type="ECO:0000256" key="16">
    <source>
        <dbReference type="SAM" id="Phobius"/>
    </source>
</evidence>
<dbReference type="FunFam" id="1.20.1270.60:FF:000044">
    <property type="entry name" value="Sorting nexin 1"/>
    <property type="match status" value="1"/>
</dbReference>
<dbReference type="InterPro" id="IPR027267">
    <property type="entry name" value="AH/BAR_dom_sf"/>
</dbReference>
<reference evidence="19" key="1">
    <citation type="submission" date="2018-01" db="EMBL/GenBank/DDBJ databases">
        <authorList>
            <person name="Mao J.F."/>
        </authorList>
    </citation>
    <scope>NUCLEOTIDE SEQUENCE</scope>
    <source>
        <strain evidence="19">Huo1</strain>
        <tissue evidence="19">Leaf</tissue>
    </source>
</reference>
<evidence type="ECO:0000256" key="4">
    <source>
        <dbReference type="ARBA" id="ARBA00022827"/>
    </source>
</evidence>
<dbReference type="SUPFAM" id="SSF103657">
    <property type="entry name" value="BAR/IMD domain-like"/>
    <property type="match status" value="1"/>
</dbReference>
<feature type="region of interest" description="Disordered" evidence="15">
    <location>
        <begin position="1"/>
        <end position="23"/>
    </location>
</feature>
<feature type="domain" description="4Fe-4S ferredoxin-type" evidence="18">
    <location>
        <begin position="669"/>
        <end position="698"/>
    </location>
</feature>
<name>A0A8X8YF55_SALSN</name>
<dbReference type="PROSITE" id="PS51379">
    <property type="entry name" value="4FE4S_FER_2"/>
    <property type="match status" value="1"/>
</dbReference>
<dbReference type="PROSITE" id="PS00198">
    <property type="entry name" value="4FE4S_FER_1"/>
    <property type="match status" value="1"/>
</dbReference>
<evidence type="ECO:0000256" key="5">
    <source>
        <dbReference type="ARBA" id="ARBA00023002"/>
    </source>
</evidence>
<organism evidence="19">
    <name type="scientific">Salvia splendens</name>
    <name type="common">Scarlet sage</name>
    <dbReference type="NCBI Taxonomy" id="180675"/>
    <lineage>
        <taxon>Eukaryota</taxon>
        <taxon>Viridiplantae</taxon>
        <taxon>Streptophyta</taxon>
        <taxon>Embryophyta</taxon>
        <taxon>Tracheophyta</taxon>
        <taxon>Spermatophyta</taxon>
        <taxon>Magnoliopsida</taxon>
        <taxon>eudicotyledons</taxon>
        <taxon>Gunneridae</taxon>
        <taxon>Pentapetalae</taxon>
        <taxon>asterids</taxon>
        <taxon>lamiids</taxon>
        <taxon>Lamiales</taxon>
        <taxon>Lamiaceae</taxon>
        <taxon>Nepetoideae</taxon>
        <taxon>Mentheae</taxon>
        <taxon>Salviinae</taxon>
        <taxon>Salvia</taxon>
        <taxon>Salvia subgen. Calosphace</taxon>
        <taxon>core Calosphace</taxon>
    </lineage>
</organism>
<evidence type="ECO:0000256" key="12">
    <source>
        <dbReference type="ARBA" id="ARBA00049723"/>
    </source>
</evidence>
<sequence length="1626" mass="182161">MINTQESGSGPLVQSPRSPPSQSQYITVSVLDPAKMGNGVQAYISYKVITRTNFPEYDGPEKIVIRRYSDFVWLRDRLFEKYKGVFIPPVPEKSTVEKFRFSAEFIEMRRKALDVFVNRVASHQELQHSEDLRIFLTVDEQTMERARSQETGIFKKKPADLMQIFKDVQSKVSDVVLGKEKPVEESSPEYEKLKNYVFQLEDHLAEAQKHAYRLVKRHRELGQSLSDFSKAVKLLGECEGNALGKAFSELGAKSEILSVHLQKEAQNLLMNFEEPLKDYVRSVQSIKATIAERANAFRQHCELAEAIKFKEIDMNKLRLTRSDKLYDVEHEYEELKAEGAEAWRRFEKIVKLMNEEIIRFQEQKTVDLGVAFHEFALGQAQLANSIASAWRSLLPKLEACSSYSCIPSQIFTVAPFVKPKPSTFIASTSIVQFLNLAEFSRKHNLAAVSKASPADAISPLDDDEGVSLGTMKLPPDTDVARFETLLFQLHAYDFCGGDGYDAVVVGSGYGGSVAACRLSMAGFNVCLFEKGRKWEAKDFPLDSFKIFSAVRLENKSMGINIGRKDALFQVHVQDDSLAATACGLGGGSLVNAGVILPTPVRARRDPRWPEPWEKDWDRYEALVSDMLNVQSVPTVFQNSNIMQQVADNEYDKSIHEQLKLSINFSVEDSRKFQQPVNCLACGNCLAGCPYNAKNSTDKTYLVSAIKAGCTIKTESEVQYVVRNDDYIYSEKGGFKARSKRRWLVFLNEFDYVASDIVILSAGVFGTAKILFQSRLRGLSTSEKLGSGLSCNGSNVAYLAGSSAPLNAYGLNETQFSGLPFQERPGPSISSSYTSSLGFTIQSAVIPAAYPRSLFKGITTYKWQSSNCFLHVVIDVLKRAVGLKRGQDMVLNVMGYDDSSGQLTFDKDANRIEFCPPRDTLLPRKIEAFQKLAKKLGGTLFMSRYRSTSVHLLGGCIAASDASSGVCNPHGQVFDGSSLKEVHAGLYVCDASIIPCSVGINPCLTIAAAAEHVSRKLVQNGAKKYIRDFGERELNSKIKMETSRDDSEVVAKETMRGQVGGMPCTAYLKLRFKRARAGKCRSLLQGEVGGHIICKSVEMEKMHIIHGEVELCKTNSRAPYTQYMHYHLLLAASSGSRYVLEGRKVMSPYLLALYAWRESTTLNVKLSDQTGDKMTNLKGKLHISALELLKCMCTLEGRSRIKFLCLLTRSLIRTYILQVPRTSHESVNASDSTQRHCPSSKIHEIKTEDDFIISCQHWRSHQSRRSTKHYYPLLLLNGYSTESFSLPTEPNDLVRTFLQEGHDVLLLRTRLHPLNASNDFSIEDIGKIDIPAAMLKIVELYGESIKVHVVAHCVGGLAIHISIMGGHVSAKHIASLSCTNSSMFFKLTTSASIKMWLPLIPISMRIMGKNKTLHLIQTSTTSIRHRLLKSIAHLIPRQERCTCDECEVFSGIFGNTFWHENVSHVTHQWMNKENQTKLPMAGFSHLRKICNAGFIVDSSGNNTYLIHPERMALPTLYISGERVILVTPETSFLANKYMKLHQSGYRHERVVVDGFGHSDLLIGEESHEKVFPHIQRHIELAEDEQDSLRNYEEAVAWSDDPYKDGAGFGSCIIILMLVLLFIAGFYW</sequence>
<dbReference type="Gene3D" id="3.30.410.10">
    <property type="entry name" value="Cholesterol Oxidase, domain 2"/>
    <property type="match status" value="1"/>
</dbReference>
<dbReference type="Gene3D" id="3.30.1520.10">
    <property type="entry name" value="Phox-like domain"/>
    <property type="match status" value="1"/>
</dbReference>
<dbReference type="GO" id="GO:0016995">
    <property type="term" value="F:cholesterol oxidase activity"/>
    <property type="evidence" value="ECO:0007669"/>
    <property type="project" value="UniProtKB-EC"/>
</dbReference>
<keyword evidence="3" id="KW-0285">Flavoprotein</keyword>
<dbReference type="InterPro" id="IPR015404">
    <property type="entry name" value="Vps5_C"/>
</dbReference>
<evidence type="ECO:0000259" key="18">
    <source>
        <dbReference type="PROSITE" id="PS51379"/>
    </source>
</evidence>
<evidence type="ECO:0000313" key="19">
    <source>
        <dbReference type="EMBL" id="KAG6430594.1"/>
    </source>
</evidence>
<evidence type="ECO:0000313" key="20">
    <source>
        <dbReference type="Proteomes" id="UP000298416"/>
    </source>
</evidence>
<dbReference type="GO" id="GO:0016020">
    <property type="term" value="C:membrane"/>
    <property type="evidence" value="ECO:0007669"/>
    <property type="project" value="UniProtKB-ARBA"/>
</dbReference>
<reference evidence="19" key="2">
    <citation type="submission" date="2020-08" db="EMBL/GenBank/DDBJ databases">
        <title>Plant Genome Project.</title>
        <authorList>
            <person name="Zhang R.-G."/>
        </authorList>
    </citation>
    <scope>NUCLEOTIDE SEQUENCE</scope>
    <source>
        <strain evidence="19">Huo1</strain>
        <tissue evidence="19">Leaf</tissue>
    </source>
</reference>
<keyword evidence="8" id="KW-0753">Steroid metabolism</keyword>
<evidence type="ECO:0000256" key="8">
    <source>
        <dbReference type="ARBA" id="ARBA00023221"/>
    </source>
</evidence>
<evidence type="ECO:0000256" key="9">
    <source>
        <dbReference type="ARBA" id="ARBA00023235"/>
    </source>
</evidence>
<comment type="caution">
    <text evidence="19">The sequence shown here is derived from an EMBL/GenBank/DDBJ whole genome shotgun (WGS) entry which is preliminary data.</text>
</comment>
<feature type="domain" description="PX" evidence="17">
    <location>
        <begin position="24"/>
        <end position="143"/>
    </location>
</feature>
<comment type="cofactor">
    <cofactor evidence="1">
        <name>FAD</name>
        <dbReference type="ChEBI" id="CHEBI:57692"/>
    </cofactor>
</comment>
<dbReference type="GO" id="GO:0005768">
    <property type="term" value="C:endosome"/>
    <property type="evidence" value="ECO:0007669"/>
    <property type="project" value="UniProtKB-ARBA"/>
</dbReference>
<dbReference type="InterPro" id="IPR036188">
    <property type="entry name" value="FAD/NAD-bd_sf"/>
</dbReference>
<dbReference type="InterPro" id="IPR001683">
    <property type="entry name" value="PX_dom"/>
</dbReference>
<dbReference type="Pfam" id="PF00787">
    <property type="entry name" value="PX"/>
    <property type="match status" value="1"/>
</dbReference>
<dbReference type="PROSITE" id="PS50195">
    <property type="entry name" value="PX"/>
    <property type="match status" value="1"/>
</dbReference>
<dbReference type="EC" id="5.3.3.1" evidence="10"/>
<dbReference type="InterPro" id="IPR017896">
    <property type="entry name" value="4Fe4S_Fe-S-bd"/>
</dbReference>
<dbReference type="CDD" id="cd06859">
    <property type="entry name" value="PX_SNX1_2_like"/>
    <property type="match status" value="1"/>
</dbReference>
<dbReference type="PANTHER" id="PTHR47470">
    <property type="entry name" value="CHOLESTEROL OXIDASE"/>
    <property type="match status" value="1"/>
</dbReference>
<evidence type="ECO:0000256" key="3">
    <source>
        <dbReference type="ARBA" id="ARBA00022630"/>
    </source>
</evidence>
<dbReference type="CDD" id="cd07596">
    <property type="entry name" value="BAR_SNX"/>
    <property type="match status" value="1"/>
</dbReference>
<dbReference type="Gene3D" id="3.50.50.60">
    <property type="entry name" value="FAD/NAD(P)-binding domain"/>
    <property type="match status" value="1"/>
</dbReference>
<keyword evidence="16" id="KW-0472">Membrane</keyword>
<evidence type="ECO:0000256" key="11">
    <source>
        <dbReference type="ARBA" id="ARBA00049645"/>
    </source>
</evidence>
<dbReference type="Pfam" id="PF09325">
    <property type="entry name" value="Vps5"/>
    <property type="match status" value="1"/>
</dbReference>
<keyword evidence="4" id="KW-0274">FAD</keyword>
<keyword evidence="16" id="KW-1133">Transmembrane helix</keyword>
<dbReference type="SUPFAM" id="SSF53474">
    <property type="entry name" value="alpha/beta-Hydrolases"/>
    <property type="match status" value="1"/>
</dbReference>
<dbReference type="InterPro" id="IPR017900">
    <property type="entry name" value="4Fe4S_Fe_S_CS"/>
</dbReference>
<dbReference type="GO" id="GO:0050660">
    <property type="term" value="F:flavin adenine dinucleotide binding"/>
    <property type="evidence" value="ECO:0007669"/>
    <property type="project" value="InterPro"/>
</dbReference>
<dbReference type="InterPro" id="IPR052542">
    <property type="entry name" value="Cholesterol_Oxidase"/>
</dbReference>
<dbReference type="EC" id="1.1.3.6" evidence="12"/>
<dbReference type="GO" id="GO:0008203">
    <property type="term" value="P:cholesterol metabolic process"/>
    <property type="evidence" value="ECO:0007669"/>
    <property type="project" value="UniProtKB-KW"/>
</dbReference>
<dbReference type="Gene3D" id="1.20.1270.60">
    <property type="entry name" value="Arfaptin homology (AH) domain/BAR domain"/>
    <property type="match status" value="1"/>
</dbReference>
<evidence type="ECO:0000256" key="10">
    <source>
        <dbReference type="ARBA" id="ARBA00038856"/>
    </source>
</evidence>
<keyword evidence="16" id="KW-0812">Transmembrane</keyword>
<dbReference type="InterPro" id="IPR007867">
    <property type="entry name" value="GMC_OxRtase_C"/>
</dbReference>
<dbReference type="Pfam" id="PF23650">
    <property type="entry name" value="DUF7148"/>
    <property type="match status" value="1"/>
</dbReference>
<evidence type="ECO:0000259" key="17">
    <source>
        <dbReference type="PROSITE" id="PS50195"/>
    </source>
</evidence>
<keyword evidence="7" id="KW-1207">Sterol metabolism</keyword>
<dbReference type="InterPro" id="IPR000172">
    <property type="entry name" value="GMC_OxRdtase_N"/>
</dbReference>
<keyword evidence="20" id="KW-1185">Reference proteome</keyword>
<dbReference type="InterPro" id="IPR055572">
    <property type="entry name" value="DUF7148"/>
</dbReference>
<dbReference type="FunFam" id="3.30.1520.10:FF:000028">
    <property type="entry name" value="sorting nexin 1 isoform X2"/>
    <property type="match status" value="1"/>
</dbReference>
<evidence type="ECO:0000256" key="13">
    <source>
        <dbReference type="ARBA" id="ARBA00049744"/>
    </source>
</evidence>
<dbReference type="SUPFAM" id="SSF51905">
    <property type="entry name" value="FAD/NAD(P)-binding domain"/>
    <property type="match status" value="1"/>
</dbReference>
<dbReference type="SUPFAM" id="SSF64268">
    <property type="entry name" value="PX domain"/>
    <property type="match status" value="1"/>
</dbReference>
<evidence type="ECO:0000256" key="15">
    <source>
        <dbReference type="SAM" id="MobiDB-lite"/>
    </source>
</evidence>
<dbReference type="EMBL" id="PNBA02000003">
    <property type="protein sequence ID" value="KAG6430594.1"/>
    <property type="molecule type" value="Genomic_DNA"/>
</dbReference>
<dbReference type="Pfam" id="PF00732">
    <property type="entry name" value="GMC_oxred_N"/>
    <property type="match status" value="1"/>
</dbReference>
<evidence type="ECO:0000256" key="1">
    <source>
        <dbReference type="ARBA" id="ARBA00001974"/>
    </source>
</evidence>
<dbReference type="InterPro" id="IPR036871">
    <property type="entry name" value="PX_dom_sf"/>
</dbReference>
<dbReference type="GO" id="GO:0035091">
    <property type="term" value="F:phosphatidylinositol binding"/>
    <property type="evidence" value="ECO:0007669"/>
    <property type="project" value="InterPro"/>
</dbReference>
<dbReference type="InterPro" id="IPR029058">
    <property type="entry name" value="AB_hydrolase_fold"/>
</dbReference>
<dbReference type="Proteomes" id="UP000298416">
    <property type="component" value="Unassembled WGS sequence"/>
</dbReference>
<dbReference type="Pfam" id="PF05199">
    <property type="entry name" value="GMC_oxred_C"/>
    <property type="match status" value="1"/>
</dbReference>
<keyword evidence="6" id="KW-0443">Lipid metabolism</keyword>
<evidence type="ECO:0000256" key="2">
    <source>
        <dbReference type="ARBA" id="ARBA00022548"/>
    </source>
</evidence>
<accession>A0A8X8YF55</accession>
<dbReference type="PANTHER" id="PTHR47470:SF1">
    <property type="entry name" value="FAD-DEPENDENT OXIDOREDUCTASE 2 FAD BINDING DOMAIN-CONTAINING PROTEIN"/>
    <property type="match status" value="1"/>
</dbReference>
<feature type="transmembrane region" description="Helical" evidence="16">
    <location>
        <begin position="1605"/>
        <end position="1625"/>
    </location>
</feature>
<keyword evidence="5" id="KW-0560">Oxidoreductase</keyword>
<keyword evidence="2" id="KW-0153">Cholesterol metabolism</keyword>
<keyword evidence="9" id="KW-0413">Isomerase</keyword>
<proteinExistence type="predicted"/>
<evidence type="ECO:0000256" key="7">
    <source>
        <dbReference type="ARBA" id="ARBA00023166"/>
    </source>
</evidence>
<evidence type="ECO:0000256" key="6">
    <source>
        <dbReference type="ARBA" id="ARBA00023098"/>
    </source>
</evidence>
<comment type="pathway">
    <text evidence="11">Steroid metabolism; cholesterol degradation.</text>
</comment>
<gene>
    <name evidence="19" type="ORF">SASPL_108664</name>
</gene>
<evidence type="ECO:0000256" key="14">
    <source>
        <dbReference type="ARBA" id="ARBA00049778"/>
    </source>
</evidence>
<dbReference type="GO" id="GO:0004769">
    <property type="term" value="F:steroid Delta-isomerase activity"/>
    <property type="evidence" value="ECO:0007669"/>
    <property type="project" value="UniProtKB-EC"/>
</dbReference>
<dbReference type="SMART" id="SM00312">
    <property type="entry name" value="PX"/>
    <property type="match status" value="1"/>
</dbReference>
<dbReference type="Gene3D" id="3.40.50.1820">
    <property type="entry name" value="alpha/beta hydrolase"/>
    <property type="match status" value="1"/>
</dbReference>